<feature type="domain" description="RNase H type-1" evidence="4">
    <location>
        <begin position="529"/>
        <end position="671"/>
    </location>
</feature>
<organism evidence="6 7">
    <name type="scientific">Lepidothrix coronata</name>
    <name type="common">blue-crowned manakin</name>
    <dbReference type="NCBI Taxonomy" id="321398"/>
    <lineage>
        <taxon>Eukaryota</taxon>
        <taxon>Metazoa</taxon>
        <taxon>Chordata</taxon>
        <taxon>Craniata</taxon>
        <taxon>Vertebrata</taxon>
        <taxon>Euteleostomi</taxon>
        <taxon>Archelosauria</taxon>
        <taxon>Archosauria</taxon>
        <taxon>Dinosauria</taxon>
        <taxon>Saurischia</taxon>
        <taxon>Theropoda</taxon>
        <taxon>Coelurosauria</taxon>
        <taxon>Aves</taxon>
        <taxon>Neognathae</taxon>
        <taxon>Neoaves</taxon>
        <taxon>Telluraves</taxon>
        <taxon>Australaves</taxon>
        <taxon>Passeriformes</taxon>
        <taxon>Pipridae</taxon>
        <taxon>Lepidothrix</taxon>
    </lineage>
</organism>
<feature type="domain" description="Integrase catalytic" evidence="5">
    <location>
        <begin position="730"/>
        <end position="905"/>
    </location>
</feature>
<dbReference type="Pfam" id="PF00665">
    <property type="entry name" value="rve"/>
    <property type="match status" value="1"/>
</dbReference>
<keyword evidence="6" id="KW-1185">Reference proteome</keyword>
<dbReference type="PROSITE" id="PS50994">
    <property type="entry name" value="INTEGRASE"/>
    <property type="match status" value="1"/>
</dbReference>
<dbReference type="PROSITE" id="PS50879">
    <property type="entry name" value="RNASE_H_1"/>
    <property type="match status" value="1"/>
</dbReference>
<sequence length="1072" mass="120895">MLEITLQIADYPPKPYRVMVARIFEYIIGIDVIRGMDLWIDNTLWSFGSTRWRFRAIQVGKIQEEANIPICTQIVNLKQYKIPGGDEEIQTTIQELLEAQVVRYTHSPFNSPIWPVRKSDGSWRMTVDYRGVNKVTPPITSAVPAVTDLVHEIQKHPGDWYAVIDVANAFFTIPIPQAAQDQFAFTWKGIQYTFTRLPQGYKHSPTYCHQAIHRTLKQLPNLNPSVQIVQYVDDILIHGNTEHETGEVLEKVVDTLKKDGWAVNPKKIQGPATSVKYLGITWHAGKQEVPEQIRQAIKEWPTPTTKRETQQFLGAVGFWRSYLPGLAILLKPLHRVTRKKAVFEWGSEQQTAFEGAKNLIQEYMELHPIQAGPIELQVSVEQDVALWSLWQLQDGRRRPLGFWSRRFRGAEEKYTPFEKQLAAVYWGLLDTEDRTAGHEVIVRTPSPVVSWALGPTATNKIGSAQEQTIVKMRWYIQERAKAGTRNLHTLHEQVSSSVEDTSLQEKEKQLMQNIQLGRWGVPYENLSDEQKRNAWFTDGGGTHQGKWTAVAINPVTGTRLVTTGESGSSQLAELVAVWQALEATPPNTICYVYTDSWAVAQGLVHWLPIWKKAQWKIGSKIVWGQQWWEKIYALLQSRDVWVYHVDAHTTNTTPTHIGNQLADKLTKQVRTVNSSEETALALWAHEKAGHGGRDATIYWGKQRGVHLSATIVSDVIQKCSVCQTIKQQALKVIPLGSLKKGMNSAEIWQLDFIGPLPEHRRQRYVCTAVDTYSGVLVAIPSRYANAFTTVRMLDTIETYYGTPVEIQTDNGSHFKNHLVQKWADERQVHWVWHLPYHPQGAGLIERMNGLLKQQLKRLGEGKFTRWVDHITEAVRVLNNRALTPTTTPLLLMKRETPTVCKVNINAKVSYQAGDQYGIVGGATVLELSNKTSHSYGPQEVKWERPDCQLKAPSVPLVKLLALAPRAVTKGLTLLNPVQEGHKPVLLGIKNTANHTVVLHPGPLCSLVYVASIPPTPSVAVGGIGHRVWYTPPGQSPVAAEIIATDQSHAVTIAVPGNSEWLRVPLEQLRRRD</sequence>
<proteinExistence type="inferred from homology"/>
<name>A0A6J0J8H6_9PASS</name>
<dbReference type="AlphaFoldDB" id="A0A6J0J8H6"/>
<dbReference type="InterPro" id="IPR043502">
    <property type="entry name" value="DNA/RNA_pol_sf"/>
</dbReference>
<dbReference type="PANTHER" id="PTHR33064">
    <property type="entry name" value="POL PROTEIN"/>
    <property type="match status" value="1"/>
</dbReference>
<dbReference type="InterPro" id="IPR043128">
    <property type="entry name" value="Rev_trsase/Diguanyl_cyclase"/>
</dbReference>
<dbReference type="PANTHER" id="PTHR33064:SF37">
    <property type="entry name" value="RIBONUCLEASE H"/>
    <property type="match status" value="1"/>
</dbReference>
<dbReference type="Proteomes" id="UP000504624">
    <property type="component" value="Unplaced"/>
</dbReference>
<dbReference type="Pfam" id="PF00075">
    <property type="entry name" value="RNase_H"/>
    <property type="match status" value="1"/>
</dbReference>
<protein>
    <recommendedName>
        <fullName evidence="2">ribonuclease H</fullName>
        <ecNumber evidence="2">3.1.26.4</ecNumber>
    </recommendedName>
</protein>
<dbReference type="InterPro" id="IPR012337">
    <property type="entry name" value="RNaseH-like_sf"/>
</dbReference>
<dbReference type="Gene3D" id="3.10.10.10">
    <property type="entry name" value="HIV Type 1 Reverse Transcriptase, subunit A, domain 1"/>
    <property type="match status" value="1"/>
</dbReference>
<dbReference type="InterPro" id="IPR051320">
    <property type="entry name" value="Viral_Replic_Matur_Polypro"/>
</dbReference>
<dbReference type="InterPro" id="IPR001584">
    <property type="entry name" value="Integrase_cat-core"/>
</dbReference>
<dbReference type="SUPFAM" id="SSF53098">
    <property type="entry name" value="Ribonuclease H-like"/>
    <property type="match status" value="2"/>
</dbReference>
<dbReference type="Pfam" id="PF17919">
    <property type="entry name" value="RT_RNaseH_2"/>
    <property type="match status" value="1"/>
</dbReference>
<evidence type="ECO:0000259" key="3">
    <source>
        <dbReference type="PROSITE" id="PS50878"/>
    </source>
</evidence>
<dbReference type="GO" id="GO:0004523">
    <property type="term" value="F:RNA-DNA hybrid ribonuclease activity"/>
    <property type="evidence" value="ECO:0007669"/>
    <property type="project" value="UniProtKB-EC"/>
</dbReference>
<evidence type="ECO:0000256" key="2">
    <source>
        <dbReference type="ARBA" id="ARBA00012180"/>
    </source>
</evidence>
<dbReference type="Pfam" id="PF00078">
    <property type="entry name" value="RVT_1"/>
    <property type="match status" value="1"/>
</dbReference>
<evidence type="ECO:0000259" key="5">
    <source>
        <dbReference type="PROSITE" id="PS50994"/>
    </source>
</evidence>
<dbReference type="InterPro" id="IPR000477">
    <property type="entry name" value="RT_dom"/>
</dbReference>
<feature type="domain" description="Reverse transcriptase" evidence="3">
    <location>
        <begin position="97"/>
        <end position="282"/>
    </location>
</feature>
<dbReference type="GeneID" id="108510101"/>
<reference evidence="7" key="1">
    <citation type="submission" date="2025-08" db="UniProtKB">
        <authorList>
            <consortium name="RefSeq"/>
        </authorList>
    </citation>
    <scope>IDENTIFICATION</scope>
</reference>
<evidence type="ECO:0000313" key="6">
    <source>
        <dbReference type="Proteomes" id="UP000504624"/>
    </source>
</evidence>
<comment type="similarity">
    <text evidence="1">Belongs to the beta type-B retroviral polymerase family. HERV class-II K(HML-2) pol subfamily.</text>
</comment>
<dbReference type="InterPro" id="IPR002156">
    <property type="entry name" value="RNaseH_domain"/>
</dbReference>
<dbReference type="GO" id="GO:0003676">
    <property type="term" value="F:nucleic acid binding"/>
    <property type="evidence" value="ECO:0007669"/>
    <property type="project" value="InterPro"/>
</dbReference>
<dbReference type="InterPro" id="IPR036397">
    <property type="entry name" value="RNaseH_sf"/>
</dbReference>
<dbReference type="FunFam" id="3.30.70.270:FF:000020">
    <property type="entry name" value="Transposon Tf2-6 polyprotein-like Protein"/>
    <property type="match status" value="1"/>
</dbReference>
<dbReference type="PROSITE" id="PS50878">
    <property type="entry name" value="RT_POL"/>
    <property type="match status" value="1"/>
</dbReference>
<dbReference type="RefSeq" id="XP_017695280.1">
    <property type="nucleotide sequence ID" value="XM_017839791.1"/>
</dbReference>
<dbReference type="Gene3D" id="3.30.70.270">
    <property type="match status" value="2"/>
</dbReference>
<evidence type="ECO:0000259" key="4">
    <source>
        <dbReference type="PROSITE" id="PS50879"/>
    </source>
</evidence>
<dbReference type="Gene3D" id="3.30.420.10">
    <property type="entry name" value="Ribonuclease H-like superfamily/Ribonuclease H"/>
    <property type="match status" value="2"/>
</dbReference>
<dbReference type="EC" id="3.1.26.4" evidence="2"/>
<gene>
    <name evidence="7" type="primary">LOC108510101</name>
</gene>
<dbReference type="GO" id="GO:0015074">
    <property type="term" value="P:DNA integration"/>
    <property type="evidence" value="ECO:0007669"/>
    <property type="project" value="InterPro"/>
</dbReference>
<accession>A0A6J0J8H6</accession>
<dbReference type="SUPFAM" id="SSF56672">
    <property type="entry name" value="DNA/RNA polymerases"/>
    <property type="match status" value="1"/>
</dbReference>
<evidence type="ECO:0000313" key="7">
    <source>
        <dbReference type="RefSeq" id="XP_017695280.1"/>
    </source>
</evidence>
<dbReference type="InterPro" id="IPR041577">
    <property type="entry name" value="RT_RNaseH_2"/>
</dbReference>
<evidence type="ECO:0000256" key="1">
    <source>
        <dbReference type="ARBA" id="ARBA00010879"/>
    </source>
</evidence>
<dbReference type="OrthoDB" id="9950135at2759"/>